<dbReference type="Gene3D" id="3.80.10.10">
    <property type="entry name" value="Ribonuclease Inhibitor"/>
    <property type="match status" value="1"/>
</dbReference>
<organism evidence="5 6">
    <name type="scientific">Synchytrium endobioticum</name>
    <dbReference type="NCBI Taxonomy" id="286115"/>
    <lineage>
        <taxon>Eukaryota</taxon>
        <taxon>Fungi</taxon>
        <taxon>Fungi incertae sedis</taxon>
        <taxon>Chytridiomycota</taxon>
        <taxon>Chytridiomycota incertae sedis</taxon>
        <taxon>Chytridiomycetes</taxon>
        <taxon>Synchytriales</taxon>
        <taxon>Synchytriaceae</taxon>
        <taxon>Synchytrium</taxon>
    </lineage>
</organism>
<keyword evidence="1" id="KW-0433">Leucine-rich repeat</keyword>
<accession>A0A507DKD2</accession>
<dbReference type="Proteomes" id="UP000320475">
    <property type="component" value="Unassembled WGS sequence"/>
</dbReference>
<keyword evidence="2" id="KW-0677">Repeat</keyword>
<dbReference type="GO" id="GO:0005737">
    <property type="term" value="C:cytoplasm"/>
    <property type="evidence" value="ECO:0007669"/>
    <property type="project" value="TreeGrafter"/>
</dbReference>
<feature type="region of interest" description="Disordered" evidence="3">
    <location>
        <begin position="629"/>
        <end position="652"/>
    </location>
</feature>
<dbReference type="AlphaFoldDB" id="A0A507DKD2"/>
<proteinExistence type="predicted"/>
<evidence type="ECO:0000313" key="4">
    <source>
        <dbReference type="EMBL" id="TPX45761.1"/>
    </source>
</evidence>
<evidence type="ECO:0000256" key="1">
    <source>
        <dbReference type="ARBA" id="ARBA00022614"/>
    </source>
</evidence>
<dbReference type="Proteomes" id="UP000317494">
    <property type="component" value="Unassembled WGS sequence"/>
</dbReference>
<feature type="region of interest" description="Disordered" evidence="3">
    <location>
        <begin position="460"/>
        <end position="522"/>
    </location>
</feature>
<dbReference type="EMBL" id="QEAM01000130">
    <property type="protein sequence ID" value="TPX45761.1"/>
    <property type="molecule type" value="Genomic_DNA"/>
</dbReference>
<dbReference type="PANTHER" id="PTHR15454">
    <property type="entry name" value="NISCHARIN RELATED"/>
    <property type="match status" value="1"/>
</dbReference>
<dbReference type="PANTHER" id="PTHR15454:SF56">
    <property type="entry name" value="PROTEIN PHOSPHATASE 1 REGULATORY SUBUNIT 7-RELATED"/>
    <property type="match status" value="1"/>
</dbReference>
<dbReference type="STRING" id="286115.A0A507DKD2"/>
<sequence>MVTADPWQPSRQLCTAQSALFAKLDETCGIRPTLYNNVTASSPTLSPLSPVVARSIPGGRLPTLPVKTHPKEEIKRGKPNFNAYDNDKEDTFEVDPYANSDMSWSDEVHKLRLTHQQFYSKHQRATESASSSIISYQPFSKSFLLSFFKTLRLNDMKIEHVDLEALTHLREVVLMGNEIKILHARSLPPSLEALNISVNRKAHKDTRFIDRPIASSALGMVPSRPTLSTNRDETERTVPLRPVTAGIRDTKTSQQAENLPSGNHAAVLFPMTLISLDISFCDILDFNNTLRALQQLRCLKLLNMTGNPFSLLEKYRPFSLTALPNLFALDDLEITDAERAAAGTPIPEMSNEVPDGEVLMRFTVGEMTGLSAPPPIEHRQSPSEPDEPPDEYLFSIQLRLGRHQKARFSTESHIWQPEALDYAFTSDVQFGVDLGLRDAFIDGLYITLHRKRITHKLREGVQAASRGASKTPSREASRPTSGKGTENTIIKKPQASNIAVPAKSSSRPTTPGNRPTTPAKRANGAVAGAVPAIKGAAAAEALWMKVVMEDVVLGRAQISLRDIFDGQTNRTGDFHMESDCMLRTSAMPSQITQPPSAVDASELTSSARPTTASIAATVRVGLKMHPAPRPLAEPEPVAPIISTVGPKKGVRK</sequence>
<feature type="region of interest" description="Disordered" evidence="3">
    <location>
        <begin position="370"/>
        <end position="390"/>
    </location>
</feature>
<reference evidence="6 7" key="1">
    <citation type="journal article" date="2019" name="Sci. Rep.">
        <title>Comparative genomics of chytrid fungi reveal insights into the obligate biotrophic and pathogenic lifestyle of Synchytrium endobioticum.</title>
        <authorList>
            <person name="van de Vossenberg B.T.L.H."/>
            <person name="Warris S."/>
            <person name="Nguyen H.D.T."/>
            <person name="van Gent-Pelzer M.P.E."/>
            <person name="Joly D.L."/>
            <person name="van de Geest H.C."/>
            <person name="Bonants P.J.M."/>
            <person name="Smith D.S."/>
            <person name="Levesque C.A."/>
            <person name="van der Lee T.A.J."/>
        </authorList>
    </citation>
    <scope>NUCLEOTIDE SEQUENCE [LARGE SCALE GENOMIC DNA]</scope>
    <source>
        <strain evidence="4 7">LEV6574</strain>
        <strain evidence="5 6">MB42</strain>
    </source>
</reference>
<protein>
    <submittedName>
        <fullName evidence="5">Uncharacterized protein</fullName>
    </submittedName>
</protein>
<dbReference type="SUPFAM" id="SSF52075">
    <property type="entry name" value="Outer arm dynein light chain 1"/>
    <property type="match status" value="2"/>
</dbReference>
<name>A0A507DKD2_9FUNG</name>
<evidence type="ECO:0000313" key="6">
    <source>
        <dbReference type="Proteomes" id="UP000317494"/>
    </source>
</evidence>
<keyword evidence="6" id="KW-1185">Reference proteome</keyword>
<evidence type="ECO:0000256" key="3">
    <source>
        <dbReference type="SAM" id="MobiDB-lite"/>
    </source>
</evidence>
<evidence type="ECO:0000256" key="2">
    <source>
        <dbReference type="ARBA" id="ARBA00022737"/>
    </source>
</evidence>
<comment type="caution">
    <text evidence="5">The sequence shown here is derived from an EMBL/GenBank/DDBJ whole genome shotgun (WGS) entry which is preliminary data.</text>
</comment>
<dbReference type="VEuPathDB" id="FungiDB:SeMB42_g01950"/>
<dbReference type="InterPro" id="IPR032675">
    <property type="entry name" value="LRR_dom_sf"/>
</dbReference>
<evidence type="ECO:0000313" key="7">
    <source>
        <dbReference type="Proteomes" id="UP000320475"/>
    </source>
</evidence>
<gene>
    <name evidence="4" type="ORF">SeLEV6574_g03679</name>
    <name evidence="5" type="ORF">SeMB42_g01950</name>
</gene>
<evidence type="ECO:0000313" key="5">
    <source>
        <dbReference type="EMBL" id="TPX51340.1"/>
    </source>
</evidence>
<feature type="compositionally biased region" description="Low complexity" evidence="3">
    <location>
        <begin position="504"/>
        <end position="522"/>
    </location>
</feature>
<dbReference type="EMBL" id="QEAN01000055">
    <property type="protein sequence ID" value="TPX51340.1"/>
    <property type="molecule type" value="Genomic_DNA"/>
</dbReference>
<feature type="compositionally biased region" description="Polar residues" evidence="3">
    <location>
        <begin position="478"/>
        <end position="488"/>
    </location>
</feature>
<dbReference type="OrthoDB" id="433501at2759"/>